<dbReference type="InterPro" id="IPR003439">
    <property type="entry name" value="ABC_transporter-like_ATP-bd"/>
</dbReference>
<dbReference type="Gene3D" id="3.40.50.300">
    <property type="entry name" value="P-loop containing nucleotide triphosphate hydrolases"/>
    <property type="match status" value="1"/>
</dbReference>
<accession>A0ABN1JIB3</accession>
<sequence>MASLLLKDIKKVYKNGFKAVKNVNLEIKDKEFLVLVGPSGCGKSTILRMIAGLENISKGKLFIDDVLVNDMEPKDRNIAMVFQNYALYPHMTVFDNMSFGLKIRKMDKKKIKERVYWAAEILGIKDLLSRKPSKLSGGQRQRVALGRAIVRDPKVFLMDEPLSNLDAKLRVQTRAEIIKLHQKLNTTFIYVTHDQTEAMTMGSRIVVIKDGDIKQVDTPQNIYNNPADKFVASFIGSPQMNFLECEVIDKKEKTAIKLGESIIYLDECYGNKLKKEDYLGKQVTLGVRPEDITFNKEKSMNKIVGKVDFIEYLGSENYIYMSTEIGNLVMKSNIKDRVFIGEEKDIYFNVEKIHFFDKETEKKI</sequence>
<keyword evidence="2" id="KW-0547">Nucleotide-binding</keyword>
<organism evidence="5 6">
    <name type="scientific">Clostridium oceanicum</name>
    <dbReference type="NCBI Taxonomy" id="1543"/>
    <lineage>
        <taxon>Bacteria</taxon>
        <taxon>Bacillati</taxon>
        <taxon>Bacillota</taxon>
        <taxon>Clostridia</taxon>
        <taxon>Eubacteriales</taxon>
        <taxon>Clostridiaceae</taxon>
        <taxon>Clostridium</taxon>
    </lineage>
</organism>
<dbReference type="InterPro" id="IPR040582">
    <property type="entry name" value="OB_MalK-like"/>
</dbReference>
<dbReference type="Gene3D" id="2.40.50.140">
    <property type="entry name" value="Nucleic acid-binding proteins"/>
    <property type="match status" value="1"/>
</dbReference>
<dbReference type="InterPro" id="IPR012340">
    <property type="entry name" value="NA-bd_OB-fold"/>
</dbReference>
<gene>
    <name evidence="5" type="primary">ugpC_3</name>
    <name evidence="5" type="ORF">GCM10008906_20410</name>
</gene>
<evidence type="ECO:0000256" key="1">
    <source>
        <dbReference type="ARBA" id="ARBA00022448"/>
    </source>
</evidence>
<feature type="domain" description="ABC transporter" evidence="4">
    <location>
        <begin position="4"/>
        <end position="235"/>
    </location>
</feature>
<dbReference type="GO" id="GO:0005524">
    <property type="term" value="F:ATP binding"/>
    <property type="evidence" value="ECO:0007669"/>
    <property type="project" value="UniProtKB-KW"/>
</dbReference>
<dbReference type="InterPro" id="IPR015855">
    <property type="entry name" value="ABC_transpr_MalK-like"/>
</dbReference>
<comment type="caution">
    <text evidence="5">The sequence shown here is derived from an EMBL/GenBank/DDBJ whole genome shotgun (WGS) entry which is preliminary data.</text>
</comment>
<evidence type="ECO:0000313" key="6">
    <source>
        <dbReference type="Proteomes" id="UP001501510"/>
    </source>
</evidence>
<dbReference type="Pfam" id="PF17912">
    <property type="entry name" value="OB_MalK"/>
    <property type="match status" value="1"/>
</dbReference>
<dbReference type="Proteomes" id="UP001501510">
    <property type="component" value="Unassembled WGS sequence"/>
</dbReference>
<dbReference type="EMBL" id="BAAACG010000009">
    <property type="protein sequence ID" value="GAA0740435.1"/>
    <property type="molecule type" value="Genomic_DNA"/>
</dbReference>
<dbReference type="InterPro" id="IPR017871">
    <property type="entry name" value="ABC_transporter-like_CS"/>
</dbReference>
<dbReference type="PANTHER" id="PTHR43875:SF1">
    <property type="entry name" value="OSMOPROTECTIVE COMPOUNDS UPTAKE ATP-BINDING PROTEIN GGTA"/>
    <property type="match status" value="1"/>
</dbReference>
<evidence type="ECO:0000256" key="3">
    <source>
        <dbReference type="ARBA" id="ARBA00022840"/>
    </source>
</evidence>
<protein>
    <submittedName>
        <fullName evidence="5">Sn-glycerol-3-phosphate ABC transporter ATP-binding protein UgpC</fullName>
    </submittedName>
</protein>
<dbReference type="CDD" id="cd03301">
    <property type="entry name" value="ABC_MalK_N"/>
    <property type="match status" value="1"/>
</dbReference>
<dbReference type="SUPFAM" id="SSF52540">
    <property type="entry name" value="P-loop containing nucleoside triphosphate hydrolases"/>
    <property type="match status" value="1"/>
</dbReference>
<proteinExistence type="predicted"/>
<dbReference type="InterPro" id="IPR008995">
    <property type="entry name" value="Mo/tungstate-bd_C_term_dom"/>
</dbReference>
<dbReference type="NCBIfam" id="NF008653">
    <property type="entry name" value="PRK11650.1"/>
    <property type="match status" value="1"/>
</dbReference>
<dbReference type="InterPro" id="IPR027417">
    <property type="entry name" value="P-loop_NTPase"/>
</dbReference>
<dbReference type="RefSeq" id="WP_343761370.1">
    <property type="nucleotide sequence ID" value="NZ_BAAACG010000009.1"/>
</dbReference>
<evidence type="ECO:0000259" key="4">
    <source>
        <dbReference type="PROSITE" id="PS50893"/>
    </source>
</evidence>
<dbReference type="PROSITE" id="PS50893">
    <property type="entry name" value="ABC_TRANSPORTER_2"/>
    <property type="match status" value="1"/>
</dbReference>
<dbReference type="Pfam" id="PF00005">
    <property type="entry name" value="ABC_tran"/>
    <property type="match status" value="1"/>
</dbReference>
<keyword evidence="3 5" id="KW-0067">ATP-binding</keyword>
<reference evidence="5 6" key="1">
    <citation type="journal article" date="2019" name="Int. J. Syst. Evol. Microbiol.">
        <title>The Global Catalogue of Microorganisms (GCM) 10K type strain sequencing project: providing services to taxonomists for standard genome sequencing and annotation.</title>
        <authorList>
            <consortium name="The Broad Institute Genomics Platform"/>
            <consortium name="The Broad Institute Genome Sequencing Center for Infectious Disease"/>
            <person name="Wu L."/>
            <person name="Ma J."/>
        </authorList>
    </citation>
    <scope>NUCLEOTIDE SEQUENCE [LARGE SCALE GENOMIC DNA]</scope>
    <source>
        <strain evidence="5 6">JCM 1407</strain>
    </source>
</reference>
<dbReference type="Gene3D" id="2.40.50.100">
    <property type="match status" value="1"/>
</dbReference>
<name>A0ABN1JIB3_9CLOT</name>
<dbReference type="InterPro" id="IPR003593">
    <property type="entry name" value="AAA+_ATPase"/>
</dbReference>
<dbReference type="SMART" id="SM00382">
    <property type="entry name" value="AAA"/>
    <property type="match status" value="1"/>
</dbReference>
<dbReference type="InterPro" id="IPR047641">
    <property type="entry name" value="ABC_transpr_MalK/UgpC-like"/>
</dbReference>
<keyword evidence="6" id="KW-1185">Reference proteome</keyword>
<evidence type="ECO:0000313" key="5">
    <source>
        <dbReference type="EMBL" id="GAA0740435.1"/>
    </source>
</evidence>
<evidence type="ECO:0000256" key="2">
    <source>
        <dbReference type="ARBA" id="ARBA00022741"/>
    </source>
</evidence>
<dbReference type="PANTHER" id="PTHR43875">
    <property type="entry name" value="MALTODEXTRIN IMPORT ATP-BINDING PROTEIN MSMX"/>
    <property type="match status" value="1"/>
</dbReference>
<dbReference type="PROSITE" id="PS00211">
    <property type="entry name" value="ABC_TRANSPORTER_1"/>
    <property type="match status" value="1"/>
</dbReference>
<keyword evidence="1" id="KW-0813">Transport</keyword>
<dbReference type="SUPFAM" id="SSF50331">
    <property type="entry name" value="MOP-like"/>
    <property type="match status" value="1"/>
</dbReference>